<comment type="caution">
    <text evidence="12">The sequence shown here is derived from an EMBL/GenBank/DDBJ whole genome shotgun (WGS) entry which is preliminary data.</text>
</comment>
<feature type="transmembrane region" description="Helical" evidence="11">
    <location>
        <begin position="68"/>
        <end position="84"/>
    </location>
</feature>
<keyword evidence="5 11" id="KW-1133">Transmembrane helix</keyword>
<evidence type="ECO:0000256" key="6">
    <source>
        <dbReference type="ARBA" id="ARBA00023065"/>
    </source>
</evidence>
<feature type="binding site" evidence="11">
    <location>
        <position position="76"/>
    </location>
    <ligand>
        <name>Na(+)</name>
        <dbReference type="ChEBI" id="CHEBI:29101"/>
        <note>structural</note>
    </ligand>
</feature>
<dbReference type="RefSeq" id="WP_265425942.1">
    <property type="nucleotide sequence ID" value="NZ_JAPFPW010000020.1"/>
</dbReference>
<name>A0ABT3NC46_9BACT</name>
<feature type="transmembrane region" description="Helical" evidence="11">
    <location>
        <begin position="96"/>
        <end position="120"/>
    </location>
</feature>
<organism evidence="12 13">
    <name type="scientific">Desulfobotulus pelophilus</name>
    <dbReference type="NCBI Taxonomy" id="2823377"/>
    <lineage>
        <taxon>Bacteria</taxon>
        <taxon>Pseudomonadati</taxon>
        <taxon>Thermodesulfobacteriota</taxon>
        <taxon>Desulfobacteria</taxon>
        <taxon>Desulfobacterales</taxon>
        <taxon>Desulfobacteraceae</taxon>
        <taxon>Desulfobotulus</taxon>
    </lineage>
</organism>
<keyword evidence="2 11" id="KW-1003">Cell membrane</keyword>
<evidence type="ECO:0000313" key="13">
    <source>
        <dbReference type="Proteomes" id="UP001209681"/>
    </source>
</evidence>
<comment type="subcellular location">
    <subcellularLocation>
        <location evidence="1 11">Cell membrane</location>
        <topology evidence="1 11">Multi-pass membrane protein</topology>
    </subcellularLocation>
</comment>
<sequence>MYQICLVGIGGFFGAIARYAMAGLVHLLTNTLSFPYGTLAVNVIGCFLMGILSHLAEYHSGMTAEVRLLLMIGFLGSFTTFSTFSNETMNLMNNSFFMGTVNIAAHVFLGMTALMLGRFLTITLWR</sequence>
<dbReference type="PANTHER" id="PTHR28259">
    <property type="entry name" value="FLUORIDE EXPORT PROTEIN 1-RELATED"/>
    <property type="match status" value="1"/>
</dbReference>
<keyword evidence="6 11" id="KW-0406">Ion transport</keyword>
<comment type="catalytic activity">
    <reaction evidence="10">
        <text>fluoride(in) = fluoride(out)</text>
        <dbReference type="Rhea" id="RHEA:76159"/>
        <dbReference type="ChEBI" id="CHEBI:17051"/>
    </reaction>
    <physiologicalReaction direction="left-to-right" evidence="10">
        <dbReference type="Rhea" id="RHEA:76160"/>
    </physiologicalReaction>
</comment>
<comment type="function">
    <text evidence="11">Fluoride-specific ion channel. Important for reducing fluoride concentration in the cell, thus reducing its toxicity.</text>
</comment>
<keyword evidence="11" id="KW-0813">Transport</keyword>
<keyword evidence="13" id="KW-1185">Reference proteome</keyword>
<dbReference type="Pfam" id="PF02537">
    <property type="entry name" value="CRCB"/>
    <property type="match status" value="1"/>
</dbReference>
<keyword evidence="8 11" id="KW-0407">Ion channel</keyword>
<dbReference type="InterPro" id="IPR003691">
    <property type="entry name" value="FluC"/>
</dbReference>
<reference evidence="12 13" key="1">
    <citation type="submission" date="2022-11" db="EMBL/GenBank/DDBJ databases">
        <title>Desulfobotulus tamanensis H1 sp. nov. - anaerobic, alkaliphilic, sulphate reducing bacterium isolated from terrestrial mud volcano.</title>
        <authorList>
            <person name="Frolova A."/>
            <person name="Merkel A.Y."/>
            <person name="Slobodkin A.I."/>
        </authorList>
    </citation>
    <scope>NUCLEOTIDE SEQUENCE [LARGE SCALE GENOMIC DNA]</scope>
    <source>
        <strain evidence="12 13">H1</strain>
    </source>
</reference>
<keyword evidence="11" id="KW-0479">Metal-binding</keyword>
<feature type="transmembrane region" description="Helical" evidence="11">
    <location>
        <begin position="32"/>
        <end position="56"/>
    </location>
</feature>
<dbReference type="Proteomes" id="UP001209681">
    <property type="component" value="Unassembled WGS sequence"/>
</dbReference>
<evidence type="ECO:0000256" key="10">
    <source>
        <dbReference type="ARBA" id="ARBA00035585"/>
    </source>
</evidence>
<evidence type="ECO:0000256" key="5">
    <source>
        <dbReference type="ARBA" id="ARBA00022989"/>
    </source>
</evidence>
<evidence type="ECO:0000256" key="4">
    <source>
        <dbReference type="ARBA" id="ARBA00022692"/>
    </source>
</evidence>
<comment type="similarity">
    <text evidence="9 11">Belongs to the fluoride channel Fluc/FEX (TC 1.A.43) family.</text>
</comment>
<dbReference type="NCBIfam" id="TIGR00494">
    <property type="entry name" value="crcB"/>
    <property type="match status" value="1"/>
</dbReference>
<keyword evidence="4 11" id="KW-0812">Transmembrane</keyword>
<comment type="activity regulation">
    <text evidence="11">Na(+) is not transported, but it plays an essential structural role and its presence is essential for fluoride channel function.</text>
</comment>
<evidence type="ECO:0000313" key="12">
    <source>
        <dbReference type="EMBL" id="MCW7755028.1"/>
    </source>
</evidence>
<evidence type="ECO:0000256" key="11">
    <source>
        <dbReference type="HAMAP-Rule" id="MF_00454"/>
    </source>
</evidence>
<keyword evidence="11" id="KW-0915">Sodium</keyword>
<evidence type="ECO:0000256" key="2">
    <source>
        <dbReference type="ARBA" id="ARBA00022475"/>
    </source>
</evidence>
<proteinExistence type="inferred from homology"/>
<evidence type="ECO:0000256" key="8">
    <source>
        <dbReference type="ARBA" id="ARBA00023303"/>
    </source>
</evidence>
<evidence type="ECO:0000256" key="9">
    <source>
        <dbReference type="ARBA" id="ARBA00035120"/>
    </source>
</evidence>
<dbReference type="PANTHER" id="PTHR28259:SF1">
    <property type="entry name" value="FLUORIDE EXPORT PROTEIN 1-RELATED"/>
    <property type="match status" value="1"/>
</dbReference>
<evidence type="ECO:0000256" key="3">
    <source>
        <dbReference type="ARBA" id="ARBA00022519"/>
    </source>
</evidence>
<keyword evidence="3" id="KW-0997">Cell inner membrane</keyword>
<gene>
    <name evidence="11 12" type="primary">crcB</name>
    <name evidence="11" type="synonym">fluC</name>
    <name evidence="12" type="ORF">OOT00_13635</name>
</gene>
<evidence type="ECO:0000256" key="7">
    <source>
        <dbReference type="ARBA" id="ARBA00023136"/>
    </source>
</evidence>
<evidence type="ECO:0000256" key="1">
    <source>
        <dbReference type="ARBA" id="ARBA00004651"/>
    </source>
</evidence>
<dbReference type="EMBL" id="JAPFPW010000020">
    <property type="protein sequence ID" value="MCW7755028.1"/>
    <property type="molecule type" value="Genomic_DNA"/>
</dbReference>
<dbReference type="HAMAP" id="MF_00454">
    <property type="entry name" value="FluC"/>
    <property type="match status" value="1"/>
</dbReference>
<keyword evidence="7 11" id="KW-0472">Membrane</keyword>
<protein>
    <recommendedName>
        <fullName evidence="11">Fluoride-specific ion channel FluC</fullName>
    </recommendedName>
</protein>
<accession>A0ABT3NC46</accession>
<feature type="binding site" evidence="11">
    <location>
        <position position="79"/>
    </location>
    <ligand>
        <name>Na(+)</name>
        <dbReference type="ChEBI" id="CHEBI:29101"/>
        <note>structural</note>
    </ligand>
</feature>